<evidence type="ECO:0000313" key="1">
    <source>
        <dbReference type="EMBL" id="VEF08184.1"/>
    </source>
</evidence>
<dbReference type="EMBL" id="LR134318">
    <property type="protein sequence ID" value="VEF08184.1"/>
    <property type="molecule type" value="Genomic_DNA"/>
</dbReference>
<sequence length="53" mass="5751">MVHTKLWAVVKAVLLSKAFWKLVGILGATFGIANAETVFEVLGELVTEVYADT</sequence>
<name>A0A3S4PQF7_PSEFL</name>
<gene>
    <name evidence="1" type="ORF">NCTC9428_00699</name>
</gene>
<reference evidence="1 2" key="1">
    <citation type="submission" date="2018-12" db="EMBL/GenBank/DDBJ databases">
        <authorList>
            <consortium name="Pathogen Informatics"/>
        </authorList>
    </citation>
    <scope>NUCLEOTIDE SEQUENCE [LARGE SCALE GENOMIC DNA]</scope>
    <source>
        <strain evidence="1 2">NCTC9428</strain>
    </source>
</reference>
<protein>
    <submittedName>
        <fullName evidence="1">Uncharacterized protein</fullName>
    </submittedName>
</protein>
<dbReference type="Proteomes" id="UP000281909">
    <property type="component" value="Chromosome"/>
</dbReference>
<evidence type="ECO:0000313" key="2">
    <source>
        <dbReference type="Proteomes" id="UP000281909"/>
    </source>
</evidence>
<organism evidence="1 2">
    <name type="scientific">Pseudomonas fluorescens</name>
    <dbReference type="NCBI Taxonomy" id="294"/>
    <lineage>
        <taxon>Bacteria</taxon>
        <taxon>Pseudomonadati</taxon>
        <taxon>Pseudomonadota</taxon>
        <taxon>Gammaproteobacteria</taxon>
        <taxon>Pseudomonadales</taxon>
        <taxon>Pseudomonadaceae</taxon>
        <taxon>Pseudomonas</taxon>
    </lineage>
</organism>
<accession>A0A3S4PQF7</accession>
<dbReference type="AlphaFoldDB" id="A0A3S4PQF7"/>
<proteinExistence type="predicted"/>